<evidence type="ECO:0000313" key="1">
    <source>
        <dbReference type="EMBL" id="MCF1752474.1"/>
    </source>
</evidence>
<proteinExistence type="predicted"/>
<organism evidence="1 2">
    <name type="scientific">Mariniradius sediminis</name>
    <dbReference type="NCBI Taxonomy" id="2909237"/>
    <lineage>
        <taxon>Bacteria</taxon>
        <taxon>Pseudomonadati</taxon>
        <taxon>Bacteroidota</taxon>
        <taxon>Cytophagia</taxon>
        <taxon>Cytophagales</taxon>
        <taxon>Cyclobacteriaceae</taxon>
        <taxon>Mariniradius</taxon>
    </lineage>
</organism>
<sequence length="70" mass="7996">MAKYYIKLEINGIEFQIQTDAGTEREAKDMAWDIIRDRTSFLSIRKDDAREVQSSFSKKIAAGLKSALLL</sequence>
<keyword evidence="2" id="KW-1185">Reference proteome</keyword>
<name>A0ABS9BXQ4_9BACT</name>
<comment type="caution">
    <text evidence="1">The sequence shown here is derived from an EMBL/GenBank/DDBJ whole genome shotgun (WGS) entry which is preliminary data.</text>
</comment>
<reference evidence="1 2" key="1">
    <citation type="submission" date="2022-01" db="EMBL/GenBank/DDBJ databases">
        <title>Mariniradius saccharolyticus sp. nov., isolated from sediment of a river.</title>
        <authorList>
            <person name="Liu H."/>
        </authorList>
    </citation>
    <scope>NUCLEOTIDE SEQUENCE [LARGE SCALE GENOMIC DNA]</scope>
    <source>
        <strain evidence="1 2">RY-2</strain>
    </source>
</reference>
<dbReference type="EMBL" id="JAKEVZ010000012">
    <property type="protein sequence ID" value="MCF1752474.1"/>
    <property type="molecule type" value="Genomic_DNA"/>
</dbReference>
<evidence type="ECO:0008006" key="3">
    <source>
        <dbReference type="Google" id="ProtNLM"/>
    </source>
</evidence>
<protein>
    <recommendedName>
        <fullName evidence="3">Phage protein</fullName>
    </recommendedName>
</protein>
<gene>
    <name evidence="1" type="ORF">L0U89_15550</name>
</gene>
<evidence type="ECO:0000313" key="2">
    <source>
        <dbReference type="Proteomes" id="UP001201449"/>
    </source>
</evidence>
<dbReference type="RefSeq" id="WP_008627144.1">
    <property type="nucleotide sequence ID" value="NZ_JAKEVZ010000012.1"/>
</dbReference>
<accession>A0ABS9BXQ4</accession>
<dbReference type="Proteomes" id="UP001201449">
    <property type="component" value="Unassembled WGS sequence"/>
</dbReference>